<keyword evidence="4" id="KW-1185">Reference proteome</keyword>
<keyword evidence="1" id="KW-0802">TPR repeat</keyword>
<evidence type="ECO:0000256" key="2">
    <source>
        <dbReference type="SAM" id="Phobius"/>
    </source>
</evidence>
<reference evidence="3 4" key="1">
    <citation type="submission" date="2018-06" db="EMBL/GenBank/DDBJ databases">
        <title>Pedobacter endophyticus sp. nov., an endophytic bacterium isolated from a leaf of Triticum aestivum.</title>
        <authorList>
            <person name="Zhang L."/>
        </authorList>
    </citation>
    <scope>NUCLEOTIDE SEQUENCE [LARGE SCALE GENOMIC DNA]</scope>
    <source>
        <strain evidence="3 4">CM134L-2</strain>
    </source>
</reference>
<dbReference type="AlphaFoldDB" id="A0A443Z0D0"/>
<dbReference type="EMBL" id="SAYW01000001">
    <property type="protein sequence ID" value="RWU09982.1"/>
    <property type="molecule type" value="Genomic_DNA"/>
</dbReference>
<evidence type="ECO:0000256" key="1">
    <source>
        <dbReference type="PROSITE-ProRule" id="PRU00339"/>
    </source>
</evidence>
<comment type="caution">
    <text evidence="3">The sequence shown here is derived from an EMBL/GenBank/DDBJ whole genome shotgun (WGS) entry which is preliminary data.</text>
</comment>
<organism evidence="3 4">
    <name type="scientific">Pedobacter chitinilyticus</name>
    <dbReference type="NCBI Taxonomy" id="2233776"/>
    <lineage>
        <taxon>Bacteria</taxon>
        <taxon>Pseudomonadati</taxon>
        <taxon>Bacteroidota</taxon>
        <taxon>Sphingobacteriia</taxon>
        <taxon>Sphingobacteriales</taxon>
        <taxon>Sphingobacteriaceae</taxon>
        <taxon>Pedobacter</taxon>
    </lineage>
</organism>
<dbReference type="InterPro" id="IPR011990">
    <property type="entry name" value="TPR-like_helical_dom_sf"/>
</dbReference>
<dbReference type="InterPro" id="IPR019734">
    <property type="entry name" value="TPR_rpt"/>
</dbReference>
<dbReference type="OrthoDB" id="1523128at2"/>
<dbReference type="Pfam" id="PF14938">
    <property type="entry name" value="SNAP"/>
    <property type="match status" value="1"/>
</dbReference>
<dbReference type="SMART" id="SM00028">
    <property type="entry name" value="TPR"/>
    <property type="match status" value="5"/>
</dbReference>
<protein>
    <submittedName>
        <fullName evidence="3">Tetratricopeptide repeat protein</fullName>
    </submittedName>
</protein>
<name>A0A443Z0D0_9SPHI</name>
<gene>
    <name evidence="3" type="ORF">DPV69_01155</name>
</gene>
<keyword evidence="2" id="KW-0812">Transmembrane</keyword>
<dbReference type="InterPro" id="IPR016032">
    <property type="entry name" value="Sig_transdc_resp-reg_C-effctor"/>
</dbReference>
<keyword evidence="2" id="KW-0472">Membrane</keyword>
<proteinExistence type="predicted"/>
<feature type="repeat" description="TPR" evidence="1">
    <location>
        <begin position="234"/>
        <end position="267"/>
    </location>
</feature>
<dbReference type="SUPFAM" id="SSF48452">
    <property type="entry name" value="TPR-like"/>
    <property type="match status" value="2"/>
</dbReference>
<dbReference type="GO" id="GO:0003677">
    <property type="term" value="F:DNA binding"/>
    <property type="evidence" value="ECO:0007669"/>
    <property type="project" value="InterPro"/>
</dbReference>
<feature type="repeat" description="TPR" evidence="1">
    <location>
        <begin position="194"/>
        <end position="227"/>
    </location>
</feature>
<dbReference type="Proteomes" id="UP000284120">
    <property type="component" value="Unassembled WGS sequence"/>
</dbReference>
<dbReference type="RefSeq" id="WP_113645479.1">
    <property type="nucleotide sequence ID" value="NZ_QMHN01000001.1"/>
</dbReference>
<dbReference type="PROSITE" id="PS50005">
    <property type="entry name" value="TPR"/>
    <property type="match status" value="2"/>
</dbReference>
<sequence>MMDDSSKKRHWHKAILVILTVFCAGGNLLAQNATAIKEMGLGSSAVASPSNTLFIQQNELYKQAKGNGDLQGEARALQQMGQICYQMGLFTQSLSYHIKANEIFRAHKNEKQTADNLNDLALLFLITKQQKEAKQSYFKALSTYQLFKDSTGIAKTYANLGHFYEKVLDYDSAYYYQQKAMQVFDAIGNAEGAALVHENLGSIYEDKSQFDKAYFHFSKALAWFEQGGNTEMLIDAYNNVGDVYRKQGQYTQALHYTRKAEKLAKSTKSYSRLSSAYRDLGKTFSFLKQSDSTFYYLELSRQHFLSSYSEESKNQEALLKVIYGLDRKELQIAQMARQEKIAWAIYIASGIAAVVFILVAAIIIRNQRHRILREREIREREEKILKTKQELMEIDLNNKKMQEEHLKENLHTKAKEITAHTLQTIQKNQLLEDIRDALTEMIKSDGRSYKKELRSLLNKINQNFHKDAYWDDFRRIFEEINQEFFDRLQQINPGLSATDIKFISLIKLNINAADIAALLSVSTDSLRVARYSLRKKLKLEQGASLTAFIQSI</sequence>
<dbReference type="GO" id="GO:0006355">
    <property type="term" value="P:regulation of DNA-templated transcription"/>
    <property type="evidence" value="ECO:0007669"/>
    <property type="project" value="InterPro"/>
</dbReference>
<dbReference type="SUPFAM" id="SSF46894">
    <property type="entry name" value="C-terminal effector domain of the bipartite response regulators"/>
    <property type="match status" value="1"/>
</dbReference>
<dbReference type="PANTHER" id="PTHR10098">
    <property type="entry name" value="RAPSYN-RELATED"/>
    <property type="match status" value="1"/>
</dbReference>
<keyword evidence="2" id="KW-1133">Transmembrane helix</keyword>
<dbReference type="Gene3D" id="1.25.40.10">
    <property type="entry name" value="Tetratricopeptide repeat domain"/>
    <property type="match status" value="1"/>
</dbReference>
<feature type="transmembrane region" description="Helical" evidence="2">
    <location>
        <begin position="341"/>
        <end position="364"/>
    </location>
</feature>
<accession>A0A443Z0D0</accession>
<evidence type="ECO:0000313" key="4">
    <source>
        <dbReference type="Proteomes" id="UP000284120"/>
    </source>
</evidence>
<evidence type="ECO:0000313" key="3">
    <source>
        <dbReference type="EMBL" id="RWU09982.1"/>
    </source>
</evidence>